<dbReference type="EMBL" id="BMAU01021278">
    <property type="protein sequence ID" value="GFY07813.1"/>
    <property type="molecule type" value="Genomic_DNA"/>
</dbReference>
<gene>
    <name evidence="1" type="primary">AVEN_1649_1</name>
    <name evidence="1" type="ORF">TNCV_4287491</name>
</gene>
<sequence length="126" mass="14490">MLNLSNFIVLELVGYGSLKGILPTQISPSSIDLGSIVRDPSLKVHVLLQRNHQMARTVRHNDENVREGYIRNGGKEVKLFTSALKAFQCNNRIVMAQRKHLDDFYVVELLDDWKVDVPSWKYPRNL</sequence>
<comment type="caution">
    <text evidence="1">The sequence shown here is derived from an EMBL/GenBank/DDBJ whole genome shotgun (WGS) entry which is preliminary data.</text>
</comment>
<evidence type="ECO:0000313" key="2">
    <source>
        <dbReference type="Proteomes" id="UP000887159"/>
    </source>
</evidence>
<keyword evidence="2" id="KW-1185">Reference proteome</keyword>
<name>A0A8X6SAI0_TRICX</name>
<protein>
    <submittedName>
        <fullName evidence="1">DDE_3 domain-containing protein</fullName>
    </submittedName>
</protein>
<organism evidence="1 2">
    <name type="scientific">Trichonephila clavipes</name>
    <name type="common">Golden silk orbweaver</name>
    <name type="synonym">Nephila clavipes</name>
    <dbReference type="NCBI Taxonomy" id="2585209"/>
    <lineage>
        <taxon>Eukaryota</taxon>
        <taxon>Metazoa</taxon>
        <taxon>Ecdysozoa</taxon>
        <taxon>Arthropoda</taxon>
        <taxon>Chelicerata</taxon>
        <taxon>Arachnida</taxon>
        <taxon>Araneae</taxon>
        <taxon>Araneomorphae</taxon>
        <taxon>Entelegynae</taxon>
        <taxon>Araneoidea</taxon>
        <taxon>Nephilidae</taxon>
        <taxon>Trichonephila</taxon>
    </lineage>
</organism>
<evidence type="ECO:0000313" key="1">
    <source>
        <dbReference type="EMBL" id="GFY07813.1"/>
    </source>
</evidence>
<accession>A0A8X6SAI0</accession>
<dbReference type="AlphaFoldDB" id="A0A8X6SAI0"/>
<proteinExistence type="predicted"/>
<dbReference type="Proteomes" id="UP000887159">
    <property type="component" value="Unassembled WGS sequence"/>
</dbReference>
<reference evidence="1" key="1">
    <citation type="submission" date="2020-08" db="EMBL/GenBank/DDBJ databases">
        <title>Multicomponent nature underlies the extraordinary mechanical properties of spider dragline silk.</title>
        <authorList>
            <person name="Kono N."/>
            <person name="Nakamura H."/>
            <person name="Mori M."/>
            <person name="Yoshida Y."/>
            <person name="Ohtoshi R."/>
            <person name="Malay A.D."/>
            <person name="Moran D.A.P."/>
            <person name="Tomita M."/>
            <person name="Numata K."/>
            <person name="Arakawa K."/>
        </authorList>
    </citation>
    <scope>NUCLEOTIDE SEQUENCE</scope>
</reference>